<dbReference type="RefSeq" id="WP_205423450.1">
    <property type="nucleotide sequence ID" value="NZ_CP038437.2"/>
</dbReference>
<feature type="repeat" description="TPR" evidence="2">
    <location>
        <begin position="1127"/>
        <end position="1160"/>
    </location>
</feature>
<feature type="compositionally biased region" description="Low complexity" evidence="3">
    <location>
        <begin position="215"/>
        <end position="227"/>
    </location>
</feature>
<dbReference type="KEGG" id="hbh:E4T21_04440"/>
<feature type="compositionally biased region" description="Low complexity" evidence="3">
    <location>
        <begin position="189"/>
        <end position="201"/>
    </location>
</feature>
<dbReference type="Pfam" id="PF13181">
    <property type="entry name" value="TPR_8"/>
    <property type="match status" value="1"/>
</dbReference>
<evidence type="ECO:0000313" key="6">
    <source>
        <dbReference type="EMBL" id="QEM83916.2"/>
    </source>
</evidence>
<dbReference type="InterPro" id="IPR023155">
    <property type="entry name" value="Cyt_c-552/4"/>
</dbReference>
<evidence type="ECO:0000256" key="1">
    <source>
        <dbReference type="ARBA" id="ARBA00022729"/>
    </source>
</evidence>
<dbReference type="InterPro" id="IPR011989">
    <property type="entry name" value="ARM-like"/>
</dbReference>
<dbReference type="Gene3D" id="1.25.10.10">
    <property type="entry name" value="Leucine-rich Repeat Variant"/>
    <property type="match status" value="1"/>
</dbReference>
<dbReference type="SMART" id="SM00567">
    <property type="entry name" value="EZ_HEAT"/>
    <property type="match status" value="2"/>
</dbReference>
<reference evidence="6" key="1">
    <citation type="submission" date="2021-02" db="EMBL/GenBank/DDBJ databases">
        <title>Strain Y2R2, a novel species of the genus Halomonas.</title>
        <authorList>
            <person name="Huang H."/>
        </authorList>
    </citation>
    <scope>NUCLEOTIDE SEQUENCE</scope>
    <source>
        <strain evidence="6">Y2R2</strain>
    </source>
</reference>
<accession>A0A856QVH5</accession>
<dbReference type="SMART" id="SM00028">
    <property type="entry name" value="TPR"/>
    <property type="match status" value="5"/>
</dbReference>
<dbReference type="InterPro" id="IPR036280">
    <property type="entry name" value="Multihaem_cyt_sf"/>
</dbReference>
<keyword evidence="7" id="KW-1185">Reference proteome</keyword>
<dbReference type="InterPro" id="IPR011990">
    <property type="entry name" value="TPR-like_helical_dom_sf"/>
</dbReference>
<feature type="region of interest" description="Disordered" evidence="3">
    <location>
        <begin position="186"/>
        <end position="237"/>
    </location>
</feature>
<dbReference type="Pfam" id="PF14559">
    <property type="entry name" value="TPR_19"/>
    <property type="match status" value="1"/>
</dbReference>
<dbReference type="SUPFAM" id="SSF48371">
    <property type="entry name" value="ARM repeat"/>
    <property type="match status" value="1"/>
</dbReference>
<proteinExistence type="predicted"/>
<dbReference type="SUPFAM" id="SSF48695">
    <property type="entry name" value="Multiheme cytochromes"/>
    <property type="match status" value="1"/>
</dbReference>
<dbReference type="Gene3D" id="1.10.1130.10">
    <property type="entry name" value="Flavocytochrome C3, Chain A"/>
    <property type="match status" value="2"/>
</dbReference>
<dbReference type="EMBL" id="CP038437">
    <property type="protein sequence ID" value="QEM83916.2"/>
    <property type="molecule type" value="Genomic_DNA"/>
</dbReference>
<feature type="region of interest" description="Disordered" evidence="3">
    <location>
        <begin position="424"/>
        <end position="448"/>
    </location>
</feature>
<dbReference type="InterPro" id="IPR016024">
    <property type="entry name" value="ARM-type_fold"/>
</dbReference>
<evidence type="ECO:0000259" key="5">
    <source>
        <dbReference type="Pfam" id="PF13435"/>
    </source>
</evidence>
<gene>
    <name evidence="6" type="ORF">E4T21_04440</name>
</gene>
<dbReference type="SUPFAM" id="SSF48452">
    <property type="entry name" value="TPR-like"/>
    <property type="match status" value="1"/>
</dbReference>
<feature type="domain" description="Cytochrome c-552/4" evidence="5">
    <location>
        <begin position="594"/>
        <end position="632"/>
    </location>
</feature>
<dbReference type="AlphaFoldDB" id="A0A856QVH5"/>
<dbReference type="Pfam" id="PF13432">
    <property type="entry name" value="TPR_16"/>
    <property type="match status" value="1"/>
</dbReference>
<dbReference type="PANTHER" id="PTHR35038:SF8">
    <property type="entry name" value="C-TYPE POLYHEME CYTOCHROME OMCC"/>
    <property type="match status" value="1"/>
</dbReference>
<feature type="compositionally biased region" description="Basic and acidic residues" evidence="3">
    <location>
        <begin position="652"/>
        <end position="664"/>
    </location>
</feature>
<dbReference type="PROSITE" id="PS50005">
    <property type="entry name" value="TPR"/>
    <property type="match status" value="2"/>
</dbReference>
<dbReference type="InterPro" id="IPR051829">
    <property type="entry name" value="Multiheme_Cytochr_ET"/>
</dbReference>
<feature type="region of interest" description="Disordered" evidence="3">
    <location>
        <begin position="26"/>
        <end position="51"/>
    </location>
</feature>
<dbReference type="PROSITE" id="PS51257">
    <property type="entry name" value="PROKAR_LIPOPROTEIN"/>
    <property type="match status" value="1"/>
</dbReference>
<feature type="repeat" description="TPR" evidence="2">
    <location>
        <begin position="1021"/>
        <end position="1054"/>
    </location>
</feature>
<dbReference type="InterPro" id="IPR019734">
    <property type="entry name" value="TPR_rpt"/>
</dbReference>
<feature type="region of interest" description="Disordered" evidence="3">
    <location>
        <begin position="651"/>
        <end position="676"/>
    </location>
</feature>
<evidence type="ECO:0000313" key="7">
    <source>
        <dbReference type="Proteomes" id="UP000324285"/>
    </source>
</evidence>
<evidence type="ECO:0000256" key="2">
    <source>
        <dbReference type="PROSITE-ProRule" id="PRU00339"/>
    </source>
</evidence>
<evidence type="ECO:0000256" key="3">
    <source>
        <dbReference type="SAM" id="MobiDB-lite"/>
    </source>
</evidence>
<dbReference type="Pfam" id="PF13435">
    <property type="entry name" value="Cytochrome_C554"/>
    <property type="match status" value="1"/>
</dbReference>
<evidence type="ECO:0000256" key="4">
    <source>
        <dbReference type="SAM" id="SignalP"/>
    </source>
</evidence>
<keyword evidence="2" id="KW-0802">TPR repeat</keyword>
<dbReference type="Gene3D" id="1.25.40.10">
    <property type="entry name" value="Tetratricopeptide repeat domain"/>
    <property type="match status" value="2"/>
</dbReference>
<feature type="signal peptide" evidence="4">
    <location>
        <begin position="1"/>
        <end position="25"/>
    </location>
</feature>
<feature type="chain" id="PRO_5032849726" evidence="4">
    <location>
        <begin position="26"/>
        <end position="1207"/>
    </location>
</feature>
<dbReference type="Proteomes" id="UP000324285">
    <property type="component" value="Chromosome"/>
</dbReference>
<dbReference type="InterPro" id="IPR004155">
    <property type="entry name" value="PBS_lyase_HEAT"/>
</dbReference>
<dbReference type="PANTHER" id="PTHR35038">
    <property type="entry name" value="DISSIMILATORY SULFITE REDUCTASE SIRA"/>
    <property type="match status" value="1"/>
</dbReference>
<name>A0A856QVH5_9GAMM</name>
<sequence>MRLSSGFLIILLCSCPLLFPPTALAQAAPSSQPDTTAEPVPQVSASVTPQQVAPGQSARLRITVLVPTYMPKPVAFPSLDMANLQVALPERSTTPTSERIDGQTWSGVTRSYQLTPLAPGNFVLNREPLEVTYSNSEDGTPIARQLNLPALSLTSTVPEAAQDLDPYVAATALHLEQTLNIVHADTARADTTPADTTPADTTQDKTKNDGRTEDSATSTSTSSASAADGKQPIQLQSGDSLRREISITLEGGSALLIPALLEDTAPVGLGAYPESPKVDMNANGGTRREAITYVAEGVSEGELPAIRLRWFNLQSGTIEEASVPSVHVSAEGSPLDQLRHQSVAWKSIILSTIAGLVALSLSLWILIRAWRYWGRTYWHALLRSWQKTHLPPLNPAGRSPLFLLAIALAFSMLVQSPGVMAQDTTKTGKSVQAEEATKPPHGQLPEYASNAAGYAPDGSCASCHQAEAEAWKDSDHGWSMREATEENVLGDFEDASFEDGPVKARFFHDDEGFKATLEGPDDPAKTYRIRYTFGYSPLQQYLVALPGGKLQGLTIAWDSRPEDQGGQRWFSLYPGQAFTPDDPLHWRGRYQNWNAMCADCHSTNLQKNYDEASDTFATTWNEQNVGCQSCHGPAQSHLDWANGVKNDPAVEAETREAGTKEAETGKAGTGEDAPSTEDMGLAVDLKNTKGPALVEQCATCHSRRQMLGVGPGPGHGKPLTDIALPSLLSEGLYHADGQIQGEVYVYGSFVQSRMYEAGVACSDCHDPHTTRIRIKGNGLCTQCHNLAPPARFPTLKPGDYDNPDHYHHERGSEGAQCVNCHMPETTYMVVDPRRDHSFRVPRPDLNDKTSSPDACTSCHQDQSPAQAASSIQQWFGELSRANTTSHYGVTLQAARQGDPEALDGLVTLSQDTDTPDIVRATAVDALASYGTPAIPTLEQALKDDSSLVRAAAIPPFAQAPDEARVELLLPLVDDPRLAVRDEAIKALAGTSMMLIPEAQREAVVEARNDYERRLRENADLPGNRLNLAVLLERTRRRDEAAEQYRAALKLDPYFLPARVNLATLLSRSDDNEGARTTLREGVALEEMPKPDRGHLAYLLALGLAEQGQREEALEWLDKAAKWRPNHARTYYNQGLLLDRLGRKDEALSALETGLAHAPDDPDLLYALVYLHATLGHIPQALEALAQLRQQRPDDPRLQRLEGQLRGQ</sequence>
<dbReference type="Pfam" id="PF13646">
    <property type="entry name" value="HEAT_2"/>
    <property type="match status" value="1"/>
</dbReference>
<feature type="compositionally biased region" description="Basic and acidic residues" evidence="3">
    <location>
        <begin position="202"/>
        <end position="214"/>
    </location>
</feature>
<protein>
    <submittedName>
        <fullName evidence="6">Tetratricopeptide repeat protein</fullName>
    </submittedName>
</protein>
<keyword evidence="1 4" id="KW-0732">Signal</keyword>
<organism evidence="6 7">
    <name type="scientific">Halomonas binhaiensis</name>
    <dbReference type="NCBI Taxonomy" id="2562282"/>
    <lineage>
        <taxon>Bacteria</taxon>
        <taxon>Pseudomonadati</taxon>
        <taxon>Pseudomonadota</taxon>
        <taxon>Gammaproteobacteria</taxon>
        <taxon>Oceanospirillales</taxon>
        <taxon>Halomonadaceae</taxon>
        <taxon>Halomonas</taxon>
    </lineage>
</organism>